<accession>A0A4Y9SP72</accession>
<evidence type="ECO:0000313" key="2">
    <source>
        <dbReference type="EMBL" id="TFW25473.1"/>
    </source>
</evidence>
<sequence>MRHLPPLILSLFLVACGGGGNGHSGGATAPEPPVTVTRGALVGSAVNVPLTVNGTAQAKVEPAAFESYLEGLQGGTTQITGKPKCALSIYRIKYQTVGAANENTDGTAAVMVPSGTAPQCSGPRPVLLYAHGTSVEKAFDMASLNTWNEARVVAAMFAAQGYLVVAPNYTGYGGSSLAYHPYLVADAQANDMVDALRAARTAFAPIGASASTKLFVTGYSQGGHVAVATERAMQQNFASEFKVTALAGLSGPYALEWMGDRIFGGAPTFGISYFLPLLTSGAQHAGAKVYNVSASEIYEDPYANGIDALLPGTRTLSELYGSGKLPVQTLFAADSQPQAAGYGQFFGTGNLVRSSYRTSYLADLQANPCDTSLTQPLACSPGNALRKFTRANDLRTFVPTVPTLLCGGENDPTVPYENTNRLSSYFRNSAMDGALLTQVNIDDHPALNDPYRNPKLAFLAAKEALRIQAQQAGQLADQAVQQNYHAGLVPPFCIMVARDYFDSK</sequence>
<dbReference type="InterPro" id="IPR013595">
    <property type="entry name" value="Pept_S33_TAP-like_C"/>
</dbReference>
<dbReference type="GO" id="GO:0004806">
    <property type="term" value="F:triacylglycerol lipase activity"/>
    <property type="evidence" value="ECO:0007669"/>
    <property type="project" value="InterPro"/>
</dbReference>
<dbReference type="Proteomes" id="UP000298438">
    <property type="component" value="Unassembled WGS sequence"/>
</dbReference>
<comment type="caution">
    <text evidence="2">The sequence shown here is derived from an EMBL/GenBank/DDBJ whole genome shotgun (WGS) entry which is preliminary data.</text>
</comment>
<dbReference type="Gene3D" id="3.40.50.1820">
    <property type="entry name" value="alpha/beta hydrolase"/>
    <property type="match status" value="2"/>
</dbReference>
<dbReference type="Pfam" id="PF03583">
    <property type="entry name" value="LIP"/>
    <property type="match status" value="1"/>
</dbReference>
<dbReference type="PANTHER" id="PTHR34853">
    <property type="match status" value="1"/>
</dbReference>
<feature type="domain" description="Peptidase S33 tripeptidyl aminopeptidase-like C-terminal" evidence="1">
    <location>
        <begin position="400"/>
        <end position="447"/>
    </location>
</feature>
<dbReference type="InterPro" id="IPR029058">
    <property type="entry name" value="AB_hydrolase_fold"/>
</dbReference>
<dbReference type="PROSITE" id="PS51257">
    <property type="entry name" value="PROKAR_LIPOPROTEIN"/>
    <property type="match status" value="1"/>
</dbReference>
<dbReference type="PANTHER" id="PTHR34853:SF1">
    <property type="entry name" value="LIPASE 5"/>
    <property type="match status" value="1"/>
</dbReference>
<dbReference type="InterPro" id="IPR005152">
    <property type="entry name" value="Lipase_secreted"/>
</dbReference>
<dbReference type="EMBL" id="SPVF01000076">
    <property type="protein sequence ID" value="TFW25473.1"/>
    <property type="molecule type" value="Genomic_DNA"/>
</dbReference>
<dbReference type="GO" id="GO:0016042">
    <property type="term" value="P:lipid catabolic process"/>
    <property type="evidence" value="ECO:0007669"/>
    <property type="project" value="InterPro"/>
</dbReference>
<gene>
    <name evidence="2" type="ORF">E4L96_05180</name>
</gene>
<keyword evidence="3" id="KW-1185">Reference proteome</keyword>
<name>A0A4Y9SP72_9BURK</name>
<reference evidence="2 3" key="1">
    <citation type="submission" date="2019-03" db="EMBL/GenBank/DDBJ databases">
        <title>Draft Genome Sequence of Massilia arenosa sp. nov., a Novel Massilia Species Isolated from a Sandy-loam Maize Soil.</title>
        <authorList>
            <person name="Raths R."/>
            <person name="Peta V."/>
            <person name="Bucking H."/>
        </authorList>
    </citation>
    <scope>NUCLEOTIDE SEQUENCE [LARGE SCALE GENOMIC DNA]</scope>
    <source>
        <strain evidence="2 3">MC02</strain>
    </source>
</reference>
<dbReference type="Pfam" id="PF08386">
    <property type="entry name" value="Abhydrolase_4"/>
    <property type="match status" value="1"/>
</dbReference>
<dbReference type="RefSeq" id="WP_135206154.1">
    <property type="nucleotide sequence ID" value="NZ_SPVF01000076.1"/>
</dbReference>
<protein>
    <recommendedName>
        <fullName evidence="1">Peptidase S33 tripeptidyl aminopeptidase-like C-terminal domain-containing protein</fullName>
    </recommendedName>
</protein>
<dbReference type="OrthoDB" id="9798122at2"/>
<dbReference type="AlphaFoldDB" id="A0A4Y9SP72"/>
<proteinExistence type="predicted"/>
<dbReference type="SUPFAM" id="SSF53474">
    <property type="entry name" value="alpha/beta-Hydrolases"/>
    <property type="match status" value="1"/>
</dbReference>
<organism evidence="2 3">
    <name type="scientific">Zemynaea arenosa</name>
    <dbReference type="NCBI Taxonomy" id="2561931"/>
    <lineage>
        <taxon>Bacteria</taxon>
        <taxon>Pseudomonadati</taxon>
        <taxon>Pseudomonadota</taxon>
        <taxon>Betaproteobacteria</taxon>
        <taxon>Burkholderiales</taxon>
        <taxon>Oxalobacteraceae</taxon>
        <taxon>Telluria group</taxon>
        <taxon>Zemynaea</taxon>
    </lineage>
</organism>
<evidence type="ECO:0000313" key="3">
    <source>
        <dbReference type="Proteomes" id="UP000298438"/>
    </source>
</evidence>
<evidence type="ECO:0000259" key="1">
    <source>
        <dbReference type="Pfam" id="PF08386"/>
    </source>
</evidence>